<comment type="caution">
    <text evidence="2">The sequence shown here is derived from an EMBL/GenBank/DDBJ whole genome shotgun (WGS) entry which is preliminary data.</text>
</comment>
<feature type="compositionally biased region" description="Basic and acidic residues" evidence="1">
    <location>
        <begin position="77"/>
        <end position="87"/>
    </location>
</feature>
<proteinExistence type="predicted"/>
<keyword evidence="3" id="KW-1185">Reference proteome</keyword>
<gene>
    <name evidence="2" type="ORF">PLEPLA_LOCUS47677</name>
</gene>
<feature type="compositionally biased region" description="Basic and acidic residues" evidence="1">
    <location>
        <begin position="1"/>
        <end position="16"/>
    </location>
</feature>
<dbReference type="AlphaFoldDB" id="A0A9N7ZCZ4"/>
<dbReference type="EMBL" id="CADEAL010004449">
    <property type="protein sequence ID" value="CAB1459840.1"/>
    <property type="molecule type" value="Genomic_DNA"/>
</dbReference>
<feature type="region of interest" description="Disordered" evidence="1">
    <location>
        <begin position="1"/>
        <end position="21"/>
    </location>
</feature>
<evidence type="ECO:0000313" key="3">
    <source>
        <dbReference type="Proteomes" id="UP001153269"/>
    </source>
</evidence>
<name>A0A9N7ZCZ4_PLEPL</name>
<feature type="region of interest" description="Disordered" evidence="1">
    <location>
        <begin position="63"/>
        <end position="109"/>
    </location>
</feature>
<dbReference type="Proteomes" id="UP001153269">
    <property type="component" value="Unassembled WGS sequence"/>
</dbReference>
<organism evidence="2 3">
    <name type="scientific">Pleuronectes platessa</name>
    <name type="common">European plaice</name>
    <dbReference type="NCBI Taxonomy" id="8262"/>
    <lineage>
        <taxon>Eukaryota</taxon>
        <taxon>Metazoa</taxon>
        <taxon>Chordata</taxon>
        <taxon>Craniata</taxon>
        <taxon>Vertebrata</taxon>
        <taxon>Euteleostomi</taxon>
        <taxon>Actinopterygii</taxon>
        <taxon>Neopterygii</taxon>
        <taxon>Teleostei</taxon>
        <taxon>Neoteleostei</taxon>
        <taxon>Acanthomorphata</taxon>
        <taxon>Carangaria</taxon>
        <taxon>Pleuronectiformes</taxon>
        <taxon>Pleuronectoidei</taxon>
        <taxon>Pleuronectidae</taxon>
        <taxon>Pleuronectes</taxon>
    </lineage>
</organism>
<evidence type="ECO:0000256" key="1">
    <source>
        <dbReference type="SAM" id="MobiDB-lite"/>
    </source>
</evidence>
<accession>A0A9N7ZCZ4</accession>
<evidence type="ECO:0000313" key="2">
    <source>
        <dbReference type="EMBL" id="CAB1459840.1"/>
    </source>
</evidence>
<reference evidence="2" key="1">
    <citation type="submission" date="2020-03" db="EMBL/GenBank/DDBJ databases">
        <authorList>
            <person name="Weist P."/>
        </authorList>
    </citation>
    <scope>NUCLEOTIDE SEQUENCE</scope>
</reference>
<protein>
    <submittedName>
        <fullName evidence="2">Uncharacterized protein</fullName>
    </submittedName>
</protein>
<sequence length="109" mass="12376">MEEDGGLERLNKHDEAPDVLSFSQPERRNSYCFIWFEKIHGSDLRLQTDVESVVLDPSGVNMQSAAEEQETHQACVRSDHTSADMRRRFTSTSGSSRSEDFNRLTEPVG</sequence>